<proteinExistence type="predicted"/>
<dbReference type="Gene3D" id="3.40.1260.10">
    <property type="entry name" value="DsrEFH-like"/>
    <property type="match status" value="1"/>
</dbReference>
<protein>
    <submittedName>
        <fullName evidence="1">tRNA 5-methylaminomethyl-2-thiouridine synthase TusB</fullName>
    </submittedName>
</protein>
<dbReference type="Pfam" id="PF04077">
    <property type="entry name" value="DsrH"/>
    <property type="match status" value="1"/>
</dbReference>
<evidence type="ECO:0000313" key="1">
    <source>
        <dbReference type="EMBL" id="VBB69825.1"/>
    </source>
</evidence>
<name>A0A484H8D1_9ZZZZ</name>
<dbReference type="GO" id="GO:1990228">
    <property type="term" value="C:sulfurtransferase complex"/>
    <property type="evidence" value="ECO:0007669"/>
    <property type="project" value="TreeGrafter"/>
</dbReference>
<dbReference type="NCBIfam" id="TIGR03011">
    <property type="entry name" value="sulf_tusB_dsrH"/>
    <property type="match status" value="1"/>
</dbReference>
<gene>
    <name evidence="1" type="ORF">RIEGSTA812A_PEG_1298</name>
</gene>
<dbReference type="AlphaFoldDB" id="A0A484H8D1"/>
<dbReference type="InterPro" id="IPR007215">
    <property type="entry name" value="Sulphur_relay_TusB/DsrH"/>
</dbReference>
<dbReference type="GO" id="GO:0002143">
    <property type="term" value="P:tRNA wobble position uridine thiolation"/>
    <property type="evidence" value="ECO:0007669"/>
    <property type="project" value="InterPro"/>
</dbReference>
<reference evidence="1" key="1">
    <citation type="submission" date="2018-10" db="EMBL/GenBank/DDBJ databases">
        <authorList>
            <person name="Gruber-Vodicka H."/>
            <person name="Jaeckle O."/>
        </authorList>
    </citation>
    <scope>NUCLEOTIDE SEQUENCE</scope>
</reference>
<accession>A0A484H8D1</accession>
<dbReference type="PANTHER" id="PTHR37526">
    <property type="entry name" value="PROTEIN TUSB"/>
    <property type="match status" value="1"/>
</dbReference>
<sequence>MLHTVNKSPFERNALDACLARAEKGSVILLFEDAVYAVTRETTINSKIANAARDFKIVVLGPDLKARGYNEHQVIEGVTVINYGGFVDMVVAHGPVTAWL</sequence>
<dbReference type="InterPro" id="IPR027396">
    <property type="entry name" value="DsrEFH-like"/>
</dbReference>
<dbReference type="PANTHER" id="PTHR37526:SF1">
    <property type="entry name" value="PROTEIN TUSB"/>
    <property type="match status" value="1"/>
</dbReference>
<dbReference type="SUPFAM" id="SSF75169">
    <property type="entry name" value="DsrEFH-like"/>
    <property type="match status" value="1"/>
</dbReference>
<dbReference type="EMBL" id="LR026963">
    <property type="protein sequence ID" value="VBB69825.1"/>
    <property type="molecule type" value="Genomic_DNA"/>
</dbReference>
<organism evidence="1">
    <name type="scientific">invertebrate metagenome</name>
    <dbReference type="NCBI Taxonomy" id="1711999"/>
    <lineage>
        <taxon>unclassified sequences</taxon>
        <taxon>metagenomes</taxon>
        <taxon>organismal metagenomes</taxon>
    </lineage>
</organism>